<feature type="transmembrane region" description="Helical" evidence="1">
    <location>
        <begin position="12"/>
        <end position="32"/>
    </location>
</feature>
<proteinExistence type="predicted"/>
<dbReference type="EMBL" id="GIKN01002494">
    <property type="protein sequence ID" value="NIE44767.1"/>
    <property type="molecule type" value="Transcribed_RNA"/>
</dbReference>
<keyword evidence="1" id="KW-0472">Membrane</keyword>
<protein>
    <submittedName>
        <fullName evidence="2">Uncharacterized protein</fullName>
    </submittedName>
</protein>
<evidence type="ECO:0000256" key="1">
    <source>
        <dbReference type="SAM" id="Phobius"/>
    </source>
</evidence>
<keyword evidence="1" id="KW-1133">Transmembrane helix</keyword>
<evidence type="ECO:0000313" key="2">
    <source>
        <dbReference type="EMBL" id="NIE44767.1"/>
    </source>
</evidence>
<organism evidence="2">
    <name type="scientific">Rhipicephalus microplus</name>
    <name type="common">Cattle tick</name>
    <name type="synonym">Boophilus microplus</name>
    <dbReference type="NCBI Taxonomy" id="6941"/>
    <lineage>
        <taxon>Eukaryota</taxon>
        <taxon>Metazoa</taxon>
        <taxon>Ecdysozoa</taxon>
        <taxon>Arthropoda</taxon>
        <taxon>Chelicerata</taxon>
        <taxon>Arachnida</taxon>
        <taxon>Acari</taxon>
        <taxon>Parasitiformes</taxon>
        <taxon>Ixodida</taxon>
        <taxon>Ixodoidea</taxon>
        <taxon>Ixodidae</taxon>
        <taxon>Rhipicephalinae</taxon>
        <taxon>Rhipicephalus</taxon>
        <taxon>Boophilus</taxon>
    </lineage>
</organism>
<keyword evidence="1" id="KW-0812">Transmembrane</keyword>
<sequence length="116" mass="13005">MLPLISRCLLRHSSFFVLFIASLHIFAPFTIYTVHIDAAPFIDEAQEIDDSRDISIVHKLAQLHDAFTATLILCGRKNSVSTAHSLRQIESGLHASFFYQSSSCAFFKVCNVDCLL</sequence>
<reference evidence="2" key="1">
    <citation type="submission" date="2020-03" db="EMBL/GenBank/DDBJ databases">
        <title>A transcriptome and proteome of the tick Rhipicephalus microplus shaped by the genetic composition of its hosts and developmental stage.</title>
        <authorList>
            <person name="Garcia G.R."/>
            <person name="Ribeiro J.M.C."/>
            <person name="Maruyama S.R."/>
            <person name="Gardinasse L.G."/>
            <person name="Nelson K."/>
            <person name="Ferreira B.R."/>
            <person name="Andrade T.G."/>
            <person name="Santos I.K.F.M."/>
        </authorList>
    </citation>
    <scope>NUCLEOTIDE SEQUENCE</scope>
    <source>
        <strain evidence="2">NSGR</strain>
        <tissue evidence="2">Salivary glands</tissue>
    </source>
</reference>
<accession>A0A6G5A407</accession>
<dbReference type="AlphaFoldDB" id="A0A6G5A407"/>
<name>A0A6G5A407_RHIMP</name>